<dbReference type="AlphaFoldDB" id="A0A368FGI4"/>
<dbReference type="Proteomes" id="UP000252519">
    <property type="component" value="Unassembled WGS sequence"/>
</dbReference>
<evidence type="ECO:0000313" key="1">
    <source>
        <dbReference type="EMBL" id="RCN31273.1"/>
    </source>
</evidence>
<dbReference type="EMBL" id="JOJR01001341">
    <property type="protein sequence ID" value="RCN31273.1"/>
    <property type="molecule type" value="Genomic_DNA"/>
</dbReference>
<proteinExistence type="predicted"/>
<name>A0A368FGI4_ANCCA</name>
<sequence>MKETLRVVSDSCLECPPGCSPVFRDEVGRELPPEYVPRTPAVLLAHCGSVLEAILFSDHFSDVRSSLMIRILADQLFNLNLTTVFLEDLRTKQLQKQVDLIAADVGARTGSSDVAQRYVQSMLELEIFYETEDLRKMQLFILSQLEILFAQLPLRVHDASILPRPPVYCYQSGGGDSLECRVHSTMHCYLQILFTSLQKTNRMNMEINRVHDLISGEATAVSDRYRSLFTLFGV</sequence>
<accession>A0A368FGI4</accession>
<reference evidence="1 2" key="1">
    <citation type="submission" date="2014-10" db="EMBL/GenBank/DDBJ databases">
        <title>Draft genome of the hookworm Ancylostoma caninum.</title>
        <authorList>
            <person name="Mitreva M."/>
        </authorList>
    </citation>
    <scope>NUCLEOTIDE SEQUENCE [LARGE SCALE GENOMIC DNA]</scope>
    <source>
        <strain evidence="1 2">Baltimore</strain>
    </source>
</reference>
<evidence type="ECO:0000313" key="2">
    <source>
        <dbReference type="Proteomes" id="UP000252519"/>
    </source>
</evidence>
<organism evidence="1 2">
    <name type="scientific">Ancylostoma caninum</name>
    <name type="common">Dog hookworm</name>
    <dbReference type="NCBI Taxonomy" id="29170"/>
    <lineage>
        <taxon>Eukaryota</taxon>
        <taxon>Metazoa</taxon>
        <taxon>Ecdysozoa</taxon>
        <taxon>Nematoda</taxon>
        <taxon>Chromadorea</taxon>
        <taxon>Rhabditida</taxon>
        <taxon>Rhabditina</taxon>
        <taxon>Rhabditomorpha</taxon>
        <taxon>Strongyloidea</taxon>
        <taxon>Ancylostomatidae</taxon>
        <taxon>Ancylostomatinae</taxon>
        <taxon>Ancylostoma</taxon>
    </lineage>
</organism>
<dbReference type="STRING" id="29170.A0A368FGI4"/>
<protein>
    <submittedName>
        <fullName evidence="1">Uncharacterized protein</fullName>
    </submittedName>
</protein>
<keyword evidence="2" id="KW-1185">Reference proteome</keyword>
<dbReference type="OrthoDB" id="5876058at2759"/>
<gene>
    <name evidence="1" type="ORF">ANCCAN_22946</name>
</gene>
<comment type="caution">
    <text evidence="1">The sequence shown here is derived from an EMBL/GenBank/DDBJ whole genome shotgun (WGS) entry which is preliminary data.</text>
</comment>